<feature type="transmembrane region" description="Helical" evidence="6">
    <location>
        <begin position="20"/>
        <end position="46"/>
    </location>
</feature>
<keyword evidence="5 6" id="KW-0472">Membrane</keyword>
<sequence>MDFSHLFHQAFFWVGDFNAWVALATLIFLEIVLGIDNLIFLAIIIARLPESKREKARIFGLALAMLSRIALLVSLFWVMKLTKPLFTLWDFAVSGRDIVLFLGGLFLIYKATTEIHAMTQPETSKPHAKQYAAFGIVIMQIMVLDIVFSLDSVITAVGMVDILPVMIIAIIVSVCVMLFVSQGISRFIESNPSIKILALAFLILVGVTLVADSMHFHIPKGYIYFAIAFSLGVEMINIYLAKTRTKDSH</sequence>
<evidence type="ECO:0000256" key="4">
    <source>
        <dbReference type="ARBA" id="ARBA00022989"/>
    </source>
</evidence>
<name>A0A377JPF3_9HELI</name>
<organism evidence="7 8">
    <name type="scientific">Helicobacter cinaedi</name>
    <dbReference type="NCBI Taxonomy" id="213"/>
    <lineage>
        <taxon>Bacteria</taxon>
        <taxon>Pseudomonadati</taxon>
        <taxon>Campylobacterota</taxon>
        <taxon>Epsilonproteobacteria</taxon>
        <taxon>Campylobacterales</taxon>
        <taxon>Helicobacteraceae</taxon>
        <taxon>Helicobacter</taxon>
    </lineage>
</organism>
<protein>
    <submittedName>
        <fullName evidence="7">Integral membrane protein</fullName>
    </submittedName>
</protein>
<dbReference type="PANTHER" id="PTHR30238">
    <property type="entry name" value="MEMBRANE BOUND PREDICTED REDOX MODULATOR"/>
    <property type="match status" value="1"/>
</dbReference>
<keyword evidence="4 6" id="KW-1133">Transmembrane helix</keyword>
<dbReference type="Pfam" id="PF03741">
    <property type="entry name" value="TerC"/>
    <property type="match status" value="1"/>
</dbReference>
<dbReference type="GO" id="GO:0016020">
    <property type="term" value="C:membrane"/>
    <property type="evidence" value="ECO:0007669"/>
    <property type="project" value="UniProtKB-SubCell"/>
</dbReference>
<feature type="transmembrane region" description="Helical" evidence="6">
    <location>
        <begin position="130"/>
        <end position="150"/>
    </location>
</feature>
<dbReference type="EMBL" id="UGHZ01000001">
    <property type="protein sequence ID" value="STP09598.1"/>
    <property type="molecule type" value="Genomic_DNA"/>
</dbReference>
<proteinExistence type="inferred from homology"/>
<evidence type="ECO:0000256" key="5">
    <source>
        <dbReference type="ARBA" id="ARBA00023136"/>
    </source>
</evidence>
<feature type="transmembrane region" description="Helical" evidence="6">
    <location>
        <begin position="196"/>
        <end position="216"/>
    </location>
</feature>
<dbReference type="RefSeq" id="WP_115026270.1">
    <property type="nucleotide sequence ID" value="NZ_UGHZ01000001.1"/>
</dbReference>
<reference evidence="7 8" key="1">
    <citation type="submission" date="2018-06" db="EMBL/GenBank/DDBJ databases">
        <authorList>
            <consortium name="Pathogen Informatics"/>
            <person name="Doyle S."/>
        </authorList>
    </citation>
    <scope>NUCLEOTIDE SEQUENCE [LARGE SCALE GENOMIC DNA]</scope>
    <source>
        <strain evidence="7 8">NCTC12221</strain>
    </source>
</reference>
<evidence type="ECO:0000256" key="3">
    <source>
        <dbReference type="ARBA" id="ARBA00022692"/>
    </source>
</evidence>
<evidence type="ECO:0000256" key="2">
    <source>
        <dbReference type="ARBA" id="ARBA00007511"/>
    </source>
</evidence>
<dbReference type="InterPro" id="IPR005496">
    <property type="entry name" value="Integral_membrane_TerC"/>
</dbReference>
<comment type="subcellular location">
    <subcellularLocation>
        <location evidence="1">Membrane</location>
        <topology evidence="1">Multi-pass membrane protein</topology>
    </subcellularLocation>
</comment>
<accession>A0A377JPF3</accession>
<feature type="transmembrane region" description="Helical" evidence="6">
    <location>
        <begin position="222"/>
        <end position="241"/>
    </location>
</feature>
<dbReference type="Proteomes" id="UP000255335">
    <property type="component" value="Unassembled WGS sequence"/>
</dbReference>
<evidence type="ECO:0000313" key="8">
    <source>
        <dbReference type="Proteomes" id="UP000255335"/>
    </source>
</evidence>
<feature type="transmembrane region" description="Helical" evidence="6">
    <location>
        <begin position="91"/>
        <end position="109"/>
    </location>
</feature>
<evidence type="ECO:0000256" key="6">
    <source>
        <dbReference type="SAM" id="Phobius"/>
    </source>
</evidence>
<keyword evidence="3 6" id="KW-0812">Transmembrane</keyword>
<feature type="transmembrane region" description="Helical" evidence="6">
    <location>
        <begin position="58"/>
        <end position="79"/>
    </location>
</feature>
<comment type="similarity">
    <text evidence="2">Belongs to the TerC family.</text>
</comment>
<dbReference type="PANTHER" id="PTHR30238:SF4">
    <property type="entry name" value="SLL1022 PROTEIN"/>
    <property type="match status" value="1"/>
</dbReference>
<dbReference type="AlphaFoldDB" id="A0A377JPF3"/>
<evidence type="ECO:0000256" key="1">
    <source>
        <dbReference type="ARBA" id="ARBA00004141"/>
    </source>
</evidence>
<feature type="transmembrane region" description="Helical" evidence="6">
    <location>
        <begin position="162"/>
        <end position="184"/>
    </location>
</feature>
<evidence type="ECO:0000313" key="7">
    <source>
        <dbReference type="EMBL" id="STP09598.1"/>
    </source>
</evidence>
<gene>
    <name evidence="7" type="primary">terC</name>
    <name evidence="7" type="ORF">NCTC12221_01044</name>
</gene>